<evidence type="ECO:0000256" key="1">
    <source>
        <dbReference type="SAM" id="Phobius"/>
    </source>
</evidence>
<dbReference type="Proteomes" id="UP000198510">
    <property type="component" value="Unassembled WGS sequence"/>
</dbReference>
<dbReference type="AlphaFoldDB" id="A0A1G9HUT0"/>
<dbReference type="RefSeq" id="WP_089682739.1">
    <property type="nucleotide sequence ID" value="NZ_FNFO01000004.1"/>
</dbReference>
<protein>
    <recommendedName>
        <fullName evidence="4">DUF2231 domain-containing protein</fullName>
    </recommendedName>
</protein>
<gene>
    <name evidence="2" type="ORF">SAMN05421823_104547</name>
</gene>
<organism evidence="2 3">
    <name type="scientific">Catalinimonas alkaloidigena</name>
    <dbReference type="NCBI Taxonomy" id="1075417"/>
    <lineage>
        <taxon>Bacteria</taxon>
        <taxon>Pseudomonadati</taxon>
        <taxon>Bacteroidota</taxon>
        <taxon>Cytophagia</taxon>
        <taxon>Cytophagales</taxon>
        <taxon>Catalimonadaceae</taxon>
        <taxon>Catalinimonas</taxon>
    </lineage>
</organism>
<keyword evidence="1" id="KW-0472">Membrane</keyword>
<evidence type="ECO:0000313" key="2">
    <source>
        <dbReference type="EMBL" id="SDL16709.1"/>
    </source>
</evidence>
<evidence type="ECO:0008006" key="4">
    <source>
        <dbReference type="Google" id="ProtNLM"/>
    </source>
</evidence>
<feature type="transmembrane region" description="Helical" evidence="1">
    <location>
        <begin position="79"/>
        <end position="99"/>
    </location>
</feature>
<dbReference type="STRING" id="1075417.SAMN05421823_104547"/>
<sequence>MSYFHLVLGYLPFVGIVLGFVLLFWGQGRGHVGYTKVGLLALAFAAVAVVLAWLTGGQISQPRVHYSISPELVSHHVTAARTLLWAVWLSGGFSLLAYAAITRRHRRYERLLWTALGLSFITLLLLAQVVYWGRRLHPPGSEVDENTPTALAK</sequence>
<feature type="transmembrane region" description="Helical" evidence="1">
    <location>
        <begin position="111"/>
        <end position="132"/>
    </location>
</feature>
<feature type="transmembrane region" description="Helical" evidence="1">
    <location>
        <begin position="6"/>
        <end position="25"/>
    </location>
</feature>
<keyword evidence="1" id="KW-0812">Transmembrane</keyword>
<reference evidence="2 3" key="1">
    <citation type="submission" date="2016-10" db="EMBL/GenBank/DDBJ databases">
        <authorList>
            <person name="de Groot N.N."/>
        </authorList>
    </citation>
    <scope>NUCLEOTIDE SEQUENCE [LARGE SCALE GENOMIC DNA]</scope>
    <source>
        <strain evidence="2 3">DSM 25186</strain>
    </source>
</reference>
<proteinExistence type="predicted"/>
<feature type="transmembrane region" description="Helical" evidence="1">
    <location>
        <begin position="37"/>
        <end position="59"/>
    </location>
</feature>
<evidence type="ECO:0000313" key="3">
    <source>
        <dbReference type="Proteomes" id="UP000198510"/>
    </source>
</evidence>
<keyword evidence="1" id="KW-1133">Transmembrane helix</keyword>
<name>A0A1G9HUT0_9BACT</name>
<keyword evidence="3" id="KW-1185">Reference proteome</keyword>
<dbReference type="EMBL" id="FNFO01000004">
    <property type="protein sequence ID" value="SDL16709.1"/>
    <property type="molecule type" value="Genomic_DNA"/>
</dbReference>
<accession>A0A1G9HUT0</accession>